<proteinExistence type="predicted"/>
<dbReference type="WBParaSite" id="RSKR_0000220900.1">
    <property type="protein sequence ID" value="RSKR_0000220900.1"/>
    <property type="gene ID" value="RSKR_0000220900"/>
</dbReference>
<evidence type="ECO:0000313" key="2">
    <source>
        <dbReference type="WBParaSite" id="RSKR_0000220900.1"/>
    </source>
</evidence>
<name>A0AC35TMG6_9BILA</name>
<protein>
    <submittedName>
        <fullName evidence="2">Tubulin alpha chain</fullName>
    </submittedName>
</protein>
<evidence type="ECO:0000313" key="1">
    <source>
        <dbReference type="Proteomes" id="UP000095286"/>
    </source>
</evidence>
<organism evidence="1 2">
    <name type="scientific">Rhabditophanes sp. KR3021</name>
    <dbReference type="NCBI Taxonomy" id="114890"/>
    <lineage>
        <taxon>Eukaryota</taxon>
        <taxon>Metazoa</taxon>
        <taxon>Ecdysozoa</taxon>
        <taxon>Nematoda</taxon>
        <taxon>Chromadorea</taxon>
        <taxon>Rhabditida</taxon>
        <taxon>Tylenchina</taxon>
        <taxon>Panagrolaimomorpha</taxon>
        <taxon>Strongyloidoidea</taxon>
        <taxon>Alloionematidae</taxon>
        <taxon>Rhabditophanes</taxon>
    </lineage>
</organism>
<sequence length="449" mass="50262">MSNPALNEIISIHVGQAGTKIGESCCKLFCVEHGIDKSGFILNNHCTDRTGNIDTFFNVNSDSKYIPRSLFVDLDDGSINEIMNGSLRRLFDPRYLISNKEDASNNFARGYYTVGRKIISNVMDSVQSLAENCENLSGFLIYNSICGGTGSGFGSLLMQKLSKQYRKKTKMCFCVFPSNKLASAVVEPYNSILSTHATLPHSDCNFLVDNEAIYGICRNKLDLEKPSFFELNMVIAHAVSFITTSFRFDGSLNVNLNEFQTNLVPFPTVHFIATAISPLRSSSKSTYSNVGGQQIFQECFDKGNQLLSCDIEKGKLMTACILFKGVVPMRDVNVGIESIRHSKIEYVDWAPITFKVGINHRTMDCLPNDIVGRSLLSAGMVINSTAMGKCWNKLNQKFDKLYSKKAFVHWYVGEGMEEGEFTESRENLANLERDYLEMSIDCNSEEDEY</sequence>
<reference evidence="2" key="1">
    <citation type="submission" date="2016-11" db="UniProtKB">
        <authorList>
            <consortium name="WormBaseParasite"/>
        </authorList>
    </citation>
    <scope>IDENTIFICATION</scope>
    <source>
        <strain evidence="2">KR3021</strain>
    </source>
</reference>
<accession>A0AC35TMG6</accession>
<dbReference type="Proteomes" id="UP000095286">
    <property type="component" value="Unplaced"/>
</dbReference>